<accession>A0A7G5XIV8</accession>
<dbReference type="Gene3D" id="1.25.10.90">
    <property type="match status" value="1"/>
</dbReference>
<dbReference type="Pfam" id="PF08713">
    <property type="entry name" value="DNA_alkylation"/>
    <property type="match status" value="1"/>
</dbReference>
<gene>
    <name evidence="1" type="ORF">H4075_04200</name>
</gene>
<dbReference type="EMBL" id="CP060007">
    <property type="protein sequence ID" value="QNA45411.1"/>
    <property type="molecule type" value="Genomic_DNA"/>
</dbReference>
<protein>
    <submittedName>
        <fullName evidence="1">DNA alkylation repair protein</fullName>
    </submittedName>
</protein>
<dbReference type="CDD" id="cd07064">
    <property type="entry name" value="AlkD_like_1"/>
    <property type="match status" value="1"/>
</dbReference>
<dbReference type="InterPro" id="IPR014825">
    <property type="entry name" value="DNA_alkylation"/>
</dbReference>
<reference evidence="2" key="1">
    <citation type="submission" date="2020-08" db="EMBL/GenBank/DDBJ databases">
        <title>Lacibacter sp. S13-6-6 genome sequencing.</title>
        <authorList>
            <person name="Jin L."/>
        </authorList>
    </citation>
    <scope>NUCLEOTIDE SEQUENCE [LARGE SCALE GENOMIC DNA]</scope>
    <source>
        <strain evidence="2">S13-6-6</strain>
    </source>
</reference>
<dbReference type="PANTHER" id="PTHR34070:SF1">
    <property type="entry name" value="DNA ALKYLATION REPAIR PROTEIN"/>
    <property type="match status" value="1"/>
</dbReference>
<keyword evidence="2" id="KW-1185">Reference proteome</keyword>
<dbReference type="InterPro" id="IPR016024">
    <property type="entry name" value="ARM-type_fold"/>
</dbReference>
<dbReference type="PANTHER" id="PTHR34070">
    <property type="entry name" value="ARMADILLO-TYPE FOLD"/>
    <property type="match status" value="1"/>
</dbReference>
<organism evidence="1 2">
    <name type="scientific">Lacibacter sediminis</name>
    <dbReference type="NCBI Taxonomy" id="2760713"/>
    <lineage>
        <taxon>Bacteria</taxon>
        <taxon>Pseudomonadati</taxon>
        <taxon>Bacteroidota</taxon>
        <taxon>Chitinophagia</taxon>
        <taxon>Chitinophagales</taxon>
        <taxon>Chitinophagaceae</taxon>
        <taxon>Lacibacter</taxon>
    </lineage>
</organism>
<dbReference type="KEGG" id="lacs:H4075_04200"/>
<proteinExistence type="predicted"/>
<dbReference type="SUPFAM" id="SSF48371">
    <property type="entry name" value="ARM repeat"/>
    <property type="match status" value="1"/>
</dbReference>
<evidence type="ECO:0000313" key="2">
    <source>
        <dbReference type="Proteomes" id="UP000515344"/>
    </source>
</evidence>
<dbReference type="Proteomes" id="UP000515344">
    <property type="component" value="Chromosome"/>
</dbReference>
<sequence>MHSYLTPLIKLFEQHANAGNAEGMKAYMLHQFDFFGLKAPEWRKLSKEYFKKELPEFKEVEAIIKDCWQHPKREMQYVGIELLACYQKQWTKQTINIIEYILTHKSWWETVDHAATALTGPYFKKFPEQRQKLTGKWNKSSNFWLQRSSIMFQKMYKEETDADLLGKHILALKNSKEFFIQKAIGWALREYSKTDEKWVKAFVKKHSLSPLSEREALKRVSK</sequence>
<dbReference type="AlphaFoldDB" id="A0A7G5XIV8"/>
<evidence type="ECO:0000313" key="1">
    <source>
        <dbReference type="EMBL" id="QNA45411.1"/>
    </source>
</evidence>
<dbReference type="RefSeq" id="WP_182804450.1">
    <property type="nucleotide sequence ID" value="NZ_CP060007.1"/>
</dbReference>
<name>A0A7G5XIV8_9BACT</name>